<organism evidence="1 2">
    <name type="scientific">Deinococcus taklimakanensis</name>
    <dbReference type="NCBI Taxonomy" id="536443"/>
    <lineage>
        <taxon>Bacteria</taxon>
        <taxon>Thermotogati</taxon>
        <taxon>Deinococcota</taxon>
        <taxon>Deinococci</taxon>
        <taxon>Deinococcales</taxon>
        <taxon>Deinococcaceae</taxon>
        <taxon>Deinococcus</taxon>
    </lineage>
</organism>
<dbReference type="Proteomes" id="UP001597475">
    <property type="component" value="Unassembled WGS sequence"/>
</dbReference>
<gene>
    <name evidence="1" type="ORF">ACFSR9_07310</name>
</gene>
<proteinExistence type="predicted"/>
<keyword evidence="2" id="KW-1185">Reference proteome</keyword>
<reference evidence="2" key="1">
    <citation type="journal article" date="2019" name="Int. J. Syst. Evol. Microbiol.">
        <title>The Global Catalogue of Microorganisms (GCM) 10K type strain sequencing project: providing services to taxonomists for standard genome sequencing and annotation.</title>
        <authorList>
            <consortium name="The Broad Institute Genomics Platform"/>
            <consortium name="The Broad Institute Genome Sequencing Center for Infectious Disease"/>
            <person name="Wu L."/>
            <person name="Ma J."/>
        </authorList>
    </citation>
    <scope>NUCLEOTIDE SEQUENCE [LARGE SCALE GENOMIC DNA]</scope>
    <source>
        <strain evidence="2">KCTC 33842</strain>
    </source>
</reference>
<name>A0ABW5P1W7_9DEIO</name>
<evidence type="ECO:0008006" key="3">
    <source>
        <dbReference type="Google" id="ProtNLM"/>
    </source>
</evidence>
<sequence>MKRGQAGQWAGAVALGTVLSACSATPDPRPPAGDLLSAPTQLHFGGQVVTLEAAPRLSGPVLRVAVRVNAGNTVAARPKMTVQDLFVLARAGVWNAPFRAASTCTRTCLAGQGVGRGEGINAGEVVQVVLRVRDAQGRSFWLRDARAKVTGK</sequence>
<dbReference type="PROSITE" id="PS51257">
    <property type="entry name" value="PROKAR_LIPOPROTEIN"/>
    <property type="match status" value="1"/>
</dbReference>
<evidence type="ECO:0000313" key="2">
    <source>
        <dbReference type="Proteomes" id="UP001597475"/>
    </source>
</evidence>
<protein>
    <recommendedName>
        <fullName evidence="3">Lipoprotein</fullName>
    </recommendedName>
</protein>
<comment type="caution">
    <text evidence="1">The sequence shown here is derived from an EMBL/GenBank/DDBJ whole genome shotgun (WGS) entry which is preliminary data.</text>
</comment>
<dbReference type="RefSeq" id="WP_386844462.1">
    <property type="nucleotide sequence ID" value="NZ_JBHUMK010000031.1"/>
</dbReference>
<dbReference type="EMBL" id="JBHUMK010000031">
    <property type="protein sequence ID" value="MFD2609246.1"/>
    <property type="molecule type" value="Genomic_DNA"/>
</dbReference>
<evidence type="ECO:0000313" key="1">
    <source>
        <dbReference type="EMBL" id="MFD2609246.1"/>
    </source>
</evidence>
<accession>A0ABW5P1W7</accession>